<keyword evidence="5" id="KW-0378">Hydrolase</keyword>
<dbReference type="OrthoDB" id="3182339at2759"/>
<keyword evidence="4" id="KW-0833">Ubl conjugation pathway</keyword>
<evidence type="ECO:0000313" key="8">
    <source>
        <dbReference type="Proteomes" id="UP000192596"/>
    </source>
</evidence>
<dbReference type="EMBL" id="NAJO01000017">
    <property type="protein sequence ID" value="OQO06315.1"/>
    <property type="molecule type" value="Genomic_DNA"/>
</dbReference>
<sequence>MREFPNKLSASGWDIGKKRPELTTGFSGTNDSRSLLPFDVEQLDLAEQNHTNAKVLDQLLRPGNAVELIPRATYGSSDAMQLLHSVLCQKLPIQVILDVGAQIIELTNEQLALTWLMQHDKSKSGAIFVNDDDELCIIDRHRNVELLQTSSYSSRLDECLVFLDEAHTRGIDLKLPGHYRAAVTLGARVTKDRLMQACNRMRKLDDGQSIVFCVSDEIRDKIHAVRQGADSVDHPAPITIEDILAWSITETHTEISRSIPLWAVQGERFVRQQRIAESAARNGKRQLNKTKATRYLEKEARSIEERYQPAAGRELPSYLRPGEDTDVARITERCKQFEGLQYVTSTLQEEQERELSPENEAEGQPQRAAAATAHVQKLHPDIIGFAEIGRISQSSTAAVPAFGSLRGILPARAFNAGALDCSSRQLLLSKDFADTVKITGRLGNGVRSNIFHRSVQWFMTSCQEDSTTVDLILIISPYEANLLYPKMRAGSSAALHVYKACVNLAYDMLDDFTLYTIPGSLRKSTVPRSLAVRLNLFAGQLYIRSYEDYQEICAFLGLCSVALTQEMCQEGWRLETDGFIASDGDGIAGGRCGPKRSPVES</sequence>
<comment type="catalytic activity">
    <reaction evidence="1">
        <text>Thiol-dependent hydrolysis of ester, thioester, amide, peptide and isopeptide bonds formed by the C-terminal Gly of ubiquitin (a 76-residue protein attached to proteins as an intracellular targeting signal).</text>
        <dbReference type="EC" id="3.4.19.12"/>
    </reaction>
</comment>
<proteinExistence type="predicted"/>
<dbReference type="AlphaFoldDB" id="A0A1V8T4G9"/>
<evidence type="ECO:0000256" key="4">
    <source>
        <dbReference type="ARBA" id="ARBA00022786"/>
    </source>
</evidence>
<keyword evidence="6" id="KW-0788">Thiol protease</keyword>
<keyword evidence="8" id="KW-1185">Reference proteome</keyword>
<protein>
    <recommendedName>
        <fullName evidence="2">ubiquitinyl hydrolase 1</fullName>
        <ecNumber evidence="2">3.4.19.12</ecNumber>
    </recommendedName>
</protein>
<evidence type="ECO:0000256" key="5">
    <source>
        <dbReference type="ARBA" id="ARBA00022801"/>
    </source>
</evidence>
<dbReference type="InterPro" id="IPR051346">
    <property type="entry name" value="OTU_Deubiquitinase"/>
</dbReference>
<dbReference type="GO" id="GO:0004843">
    <property type="term" value="F:cysteine-type deubiquitinase activity"/>
    <property type="evidence" value="ECO:0007669"/>
    <property type="project" value="UniProtKB-EC"/>
</dbReference>
<reference evidence="8" key="1">
    <citation type="submission" date="2017-03" db="EMBL/GenBank/DDBJ databases">
        <title>Genomes of endolithic fungi from Antarctica.</title>
        <authorList>
            <person name="Coleine C."/>
            <person name="Masonjones S."/>
            <person name="Stajich J.E."/>
        </authorList>
    </citation>
    <scope>NUCLEOTIDE SEQUENCE [LARGE SCALE GENOMIC DNA]</scope>
    <source>
        <strain evidence="8">CCFEE 5527</strain>
    </source>
</reference>
<evidence type="ECO:0000256" key="6">
    <source>
        <dbReference type="ARBA" id="ARBA00022807"/>
    </source>
</evidence>
<comment type="caution">
    <text evidence="7">The sequence shown here is derived from an EMBL/GenBank/DDBJ whole genome shotgun (WGS) entry which is preliminary data.</text>
</comment>
<dbReference type="STRING" id="1507870.A0A1V8T4G9"/>
<dbReference type="Proteomes" id="UP000192596">
    <property type="component" value="Unassembled WGS sequence"/>
</dbReference>
<organism evidence="7 8">
    <name type="scientific">Cryoendolithus antarcticus</name>
    <dbReference type="NCBI Taxonomy" id="1507870"/>
    <lineage>
        <taxon>Eukaryota</taxon>
        <taxon>Fungi</taxon>
        <taxon>Dikarya</taxon>
        <taxon>Ascomycota</taxon>
        <taxon>Pezizomycotina</taxon>
        <taxon>Dothideomycetes</taxon>
        <taxon>Dothideomycetidae</taxon>
        <taxon>Cladosporiales</taxon>
        <taxon>Cladosporiaceae</taxon>
        <taxon>Cryoendolithus</taxon>
    </lineage>
</organism>
<evidence type="ECO:0000256" key="2">
    <source>
        <dbReference type="ARBA" id="ARBA00012759"/>
    </source>
</evidence>
<evidence type="ECO:0000313" key="7">
    <source>
        <dbReference type="EMBL" id="OQO06315.1"/>
    </source>
</evidence>
<dbReference type="PANTHER" id="PTHR13367:SF34">
    <property type="match status" value="1"/>
</dbReference>
<dbReference type="InParanoid" id="A0A1V8T4G9"/>
<dbReference type="GO" id="GO:0006508">
    <property type="term" value="P:proteolysis"/>
    <property type="evidence" value="ECO:0007669"/>
    <property type="project" value="UniProtKB-KW"/>
</dbReference>
<gene>
    <name evidence="7" type="ORF">B0A48_08904</name>
</gene>
<evidence type="ECO:0000256" key="3">
    <source>
        <dbReference type="ARBA" id="ARBA00022670"/>
    </source>
</evidence>
<evidence type="ECO:0000256" key="1">
    <source>
        <dbReference type="ARBA" id="ARBA00000707"/>
    </source>
</evidence>
<keyword evidence="3" id="KW-0645">Protease</keyword>
<name>A0A1V8T4G9_9PEZI</name>
<dbReference type="EC" id="3.4.19.12" evidence="2"/>
<accession>A0A1V8T4G9</accession>
<dbReference type="PANTHER" id="PTHR13367">
    <property type="entry name" value="UBIQUITIN THIOESTERASE"/>
    <property type="match status" value="1"/>
</dbReference>